<protein>
    <recommendedName>
        <fullName evidence="4">Zinc metallopeptidase</fullName>
    </recommendedName>
</protein>
<evidence type="ECO:0000256" key="1">
    <source>
        <dbReference type="SAM" id="Phobius"/>
    </source>
</evidence>
<feature type="transmembrane region" description="Helical" evidence="1">
    <location>
        <begin position="116"/>
        <end position="138"/>
    </location>
</feature>
<dbReference type="PANTHER" id="PTHR36434">
    <property type="entry name" value="MEMBRANE PROTEASE YUGP-RELATED"/>
    <property type="match status" value="1"/>
</dbReference>
<dbReference type="Pfam" id="PF04298">
    <property type="entry name" value="Zn_peptidase_2"/>
    <property type="match status" value="1"/>
</dbReference>
<dbReference type="InterPro" id="IPR007395">
    <property type="entry name" value="Zn_peptidase_2"/>
</dbReference>
<accession>A0A414REW0</accession>
<sequence length="226" mass="24746">MMLIWIVFIGIAIISYLVQANLKSKFEKYSQMPLTNGMTGREVAEKMLRDNGIYDVTVTSTSGMLTDHYNPMNKTVNLSEGVYGSTSVAAAAVAAHECGHAVQHARGYAPLRMRSALVPVVQFSSSIVSWVLLAGILMVNSFPQLLLIGICLFAMTTLFSFITLPVEIDASRRALVWLSSAGITNAFNHQQAMDALKSAAYTYVVAALGSLATLIYYVTIYMNRRE</sequence>
<keyword evidence="1" id="KW-0812">Transmembrane</keyword>
<organism evidence="2 3">
    <name type="scientific">Phocaeicola plebeius</name>
    <dbReference type="NCBI Taxonomy" id="310297"/>
    <lineage>
        <taxon>Bacteria</taxon>
        <taxon>Pseudomonadati</taxon>
        <taxon>Bacteroidota</taxon>
        <taxon>Bacteroidia</taxon>
        <taxon>Bacteroidales</taxon>
        <taxon>Bacteroidaceae</taxon>
        <taxon>Phocaeicola</taxon>
    </lineage>
</organism>
<dbReference type="RefSeq" id="WP_118211443.1">
    <property type="nucleotide sequence ID" value="NZ_CATZFG010000042.1"/>
</dbReference>
<proteinExistence type="predicted"/>
<gene>
    <name evidence="2" type="ORF">DW653_06530</name>
</gene>
<dbReference type="Proteomes" id="UP000283485">
    <property type="component" value="Unassembled WGS sequence"/>
</dbReference>
<feature type="transmembrane region" description="Helical" evidence="1">
    <location>
        <begin position="145"/>
        <end position="166"/>
    </location>
</feature>
<comment type="caution">
    <text evidence="2">The sequence shown here is derived from an EMBL/GenBank/DDBJ whole genome shotgun (WGS) entry which is preliminary data.</text>
</comment>
<reference evidence="2 3" key="1">
    <citation type="submission" date="2018-08" db="EMBL/GenBank/DDBJ databases">
        <title>A genome reference for cultivated species of the human gut microbiota.</title>
        <authorList>
            <person name="Zou Y."/>
            <person name="Xue W."/>
            <person name="Luo G."/>
        </authorList>
    </citation>
    <scope>NUCLEOTIDE SEQUENCE [LARGE SCALE GENOMIC DNA]</scope>
    <source>
        <strain evidence="2 3">AM23-23</strain>
    </source>
</reference>
<feature type="transmembrane region" description="Helical" evidence="1">
    <location>
        <begin position="200"/>
        <end position="222"/>
    </location>
</feature>
<name>A0A414REW0_9BACT</name>
<evidence type="ECO:0000313" key="3">
    <source>
        <dbReference type="Proteomes" id="UP000283485"/>
    </source>
</evidence>
<evidence type="ECO:0008006" key="4">
    <source>
        <dbReference type="Google" id="ProtNLM"/>
    </source>
</evidence>
<keyword evidence="1" id="KW-0472">Membrane</keyword>
<dbReference type="PANTHER" id="PTHR36434:SF1">
    <property type="entry name" value="MEMBRANE PROTEASE YUGP-RELATED"/>
    <property type="match status" value="1"/>
</dbReference>
<dbReference type="EMBL" id="QRHQ01000009">
    <property type="protein sequence ID" value="RHF91579.1"/>
    <property type="molecule type" value="Genomic_DNA"/>
</dbReference>
<keyword evidence="1" id="KW-1133">Transmembrane helix</keyword>
<evidence type="ECO:0000313" key="2">
    <source>
        <dbReference type="EMBL" id="RHF91579.1"/>
    </source>
</evidence>
<dbReference type="AlphaFoldDB" id="A0A414REW0"/>